<sequence>MTSGKNYQNGGSDNAGPKNTAKEQPKKPEKIRVFPEEESDGESDGEMASLVEQFGLSTIEEKNEPDESTNSGSNTQGESPKPSQPTNEEVAHLVDSLKNGVLLDRIHALTATPNAQAQFIEEEQIMNDLMETDDVVVDSASNIAGNPTDN</sequence>
<organism evidence="2 3">
    <name type="scientific">Caenorhabditis angaria</name>
    <dbReference type="NCBI Taxonomy" id="860376"/>
    <lineage>
        <taxon>Eukaryota</taxon>
        <taxon>Metazoa</taxon>
        <taxon>Ecdysozoa</taxon>
        <taxon>Nematoda</taxon>
        <taxon>Chromadorea</taxon>
        <taxon>Rhabditida</taxon>
        <taxon>Rhabditina</taxon>
        <taxon>Rhabditomorpha</taxon>
        <taxon>Rhabditoidea</taxon>
        <taxon>Rhabditidae</taxon>
        <taxon>Peloderinae</taxon>
        <taxon>Caenorhabditis</taxon>
    </lineage>
</organism>
<keyword evidence="3" id="KW-1185">Reference proteome</keyword>
<gene>
    <name evidence="2" type="ORF">CAMP_LOCUS9077</name>
</gene>
<evidence type="ECO:0000256" key="1">
    <source>
        <dbReference type="SAM" id="MobiDB-lite"/>
    </source>
</evidence>
<comment type="caution">
    <text evidence="2">The sequence shown here is derived from an EMBL/GenBank/DDBJ whole genome shotgun (WGS) entry which is preliminary data.</text>
</comment>
<feature type="compositionally biased region" description="Polar residues" evidence="1">
    <location>
        <begin position="1"/>
        <end position="12"/>
    </location>
</feature>
<dbReference type="AlphaFoldDB" id="A0A9P1N3E3"/>
<evidence type="ECO:0000313" key="2">
    <source>
        <dbReference type="EMBL" id="CAI5446440.1"/>
    </source>
</evidence>
<name>A0A9P1N3E3_9PELO</name>
<reference evidence="2" key="1">
    <citation type="submission" date="2022-11" db="EMBL/GenBank/DDBJ databases">
        <authorList>
            <person name="Kikuchi T."/>
        </authorList>
    </citation>
    <scope>NUCLEOTIDE SEQUENCE</scope>
    <source>
        <strain evidence="2">PS1010</strain>
    </source>
</reference>
<proteinExistence type="predicted"/>
<dbReference type="EMBL" id="CANHGI010000003">
    <property type="protein sequence ID" value="CAI5446440.1"/>
    <property type="molecule type" value="Genomic_DNA"/>
</dbReference>
<accession>A0A9P1N3E3</accession>
<feature type="compositionally biased region" description="Polar residues" evidence="1">
    <location>
        <begin position="68"/>
        <end position="78"/>
    </location>
</feature>
<protein>
    <submittedName>
        <fullName evidence="2">Uncharacterized protein</fullName>
    </submittedName>
</protein>
<feature type="compositionally biased region" description="Basic and acidic residues" evidence="1">
    <location>
        <begin position="20"/>
        <end position="35"/>
    </location>
</feature>
<dbReference type="Proteomes" id="UP001152747">
    <property type="component" value="Unassembled WGS sequence"/>
</dbReference>
<feature type="region of interest" description="Disordered" evidence="1">
    <location>
        <begin position="1"/>
        <end position="90"/>
    </location>
</feature>
<evidence type="ECO:0000313" key="3">
    <source>
        <dbReference type="Proteomes" id="UP001152747"/>
    </source>
</evidence>
<feature type="compositionally biased region" description="Acidic residues" evidence="1">
    <location>
        <begin position="36"/>
        <end position="45"/>
    </location>
</feature>